<dbReference type="Proteomes" id="UP001177003">
    <property type="component" value="Chromosome 0"/>
</dbReference>
<feature type="region of interest" description="Disordered" evidence="1">
    <location>
        <begin position="87"/>
        <end position="116"/>
    </location>
</feature>
<name>A0AA35VM75_LACSI</name>
<reference evidence="2" key="1">
    <citation type="submission" date="2023-04" db="EMBL/GenBank/DDBJ databases">
        <authorList>
            <person name="Vijverberg K."/>
            <person name="Xiong W."/>
            <person name="Schranz E."/>
        </authorList>
    </citation>
    <scope>NUCLEOTIDE SEQUENCE</scope>
</reference>
<evidence type="ECO:0000256" key="1">
    <source>
        <dbReference type="SAM" id="MobiDB-lite"/>
    </source>
</evidence>
<evidence type="ECO:0000313" key="3">
    <source>
        <dbReference type="Proteomes" id="UP001177003"/>
    </source>
</evidence>
<keyword evidence="3" id="KW-1185">Reference proteome</keyword>
<organism evidence="2 3">
    <name type="scientific">Lactuca saligna</name>
    <name type="common">Willowleaf lettuce</name>
    <dbReference type="NCBI Taxonomy" id="75948"/>
    <lineage>
        <taxon>Eukaryota</taxon>
        <taxon>Viridiplantae</taxon>
        <taxon>Streptophyta</taxon>
        <taxon>Embryophyta</taxon>
        <taxon>Tracheophyta</taxon>
        <taxon>Spermatophyta</taxon>
        <taxon>Magnoliopsida</taxon>
        <taxon>eudicotyledons</taxon>
        <taxon>Gunneridae</taxon>
        <taxon>Pentapetalae</taxon>
        <taxon>asterids</taxon>
        <taxon>campanulids</taxon>
        <taxon>Asterales</taxon>
        <taxon>Asteraceae</taxon>
        <taxon>Cichorioideae</taxon>
        <taxon>Cichorieae</taxon>
        <taxon>Lactucinae</taxon>
        <taxon>Lactuca</taxon>
    </lineage>
</organism>
<dbReference type="AlphaFoldDB" id="A0AA35VM75"/>
<evidence type="ECO:0000313" key="2">
    <source>
        <dbReference type="EMBL" id="CAI9265612.1"/>
    </source>
</evidence>
<sequence>MGKLSKWKLQLSKLHNHVQEEASGSLWGQEMLAHIGNLAKKDATEKSDAKEAFLAELALDSKKGAKQINKRKNKEYRKMKDIKATSTYDSGSVDEDGVDMNKHEDEAMRRKMELEA</sequence>
<gene>
    <name evidence="2" type="ORF">LSALG_LOCUS6208</name>
</gene>
<dbReference type="EMBL" id="OX465086">
    <property type="protein sequence ID" value="CAI9265612.1"/>
    <property type="molecule type" value="Genomic_DNA"/>
</dbReference>
<proteinExistence type="predicted"/>
<protein>
    <submittedName>
        <fullName evidence="2">Uncharacterized protein</fullName>
    </submittedName>
</protein>
<accession>A0AA35VM75</accession>
<feature type="compositionally biased region" description="Basic and acidic residues" evidence="1">
    <location>
        <begin position="99"/>
        <end position="116"/>
    </location>
</feature>